<dbReference type="Pfam" id="PF03659">
    <property type="entry name" value="Glyco_hydro_71"/>
    <property type="match status" value="1"/>
</dbReference>
<keyword evidence="1" id="KW-0732">Signal</keyword>
<sequence>MLLYLLAVALLGRVCHIHAKAVFAHFMVSNAVNYSVSDWEDDIKLAASSHITAFTLNMAYNQDGNAEGVADAFIAAANQGFQLFFSFNYAGNGA</sequence>
<dbReference type="AlphaFoldDB" id="A0AAN6S130"/>
<dbReference type="EMBL" id="MU853858">
    <property type="protein sequence ID" value="KAK3937307.1"/>
    <property type="molecule type" value="Genomic_DNA"/>
</dbReference>
<proteinExistence type="predicted"/>
<gene>
    <name evidence="2" type="ORF">QBC46DRAFT_393072</name>
</gene>
<evidence type="ECO:0000256" key="1">
    <source>
        <dbReference type="SAM" id="SignalP"/>
    </source>
</evidence>
<comment type="caution">
    <text evidence="2">The sequence shown here is derived from an EMBL/GenBank/DDBJ whole genome shotgun (WGS) entry which is preliminary data.</text>
</comment>
<keyword evidence="2" id="KW-0378">Hydrolase</keyword>
<dbReference type="Proteomes" id="UP001303473">
    <property type="component" value="Unassembled WGS sequence"/>
</dbReference>
<reference evidence="3" key="1">
    <citation type="journal article" date="2023" name="Mol. Phylogenet. Evol.">
        <title>Genome-scale phylogeny and comparative genomics of the fungal order Sordariales.</title>
        <authorList>
            <person name="Hensen N."/>
            <person name="Bonometti L."/>
            <person name="Westerberg I."/>
            <person name="Brannstrom I.O."/>
            <person name="Guillou S."/>
            <person name="Cros-Aarteil S."/>
            <person name="Calhoun S."/>
            <person name="Haridas S."/>
            <person name="Kuo A."/>
            <person name="Mondo S."/>
            <person name="Pangilinan J."/>
            <person name="Riley R."/>
            <person name="LaButti K."/>
            <person name="Andreopoulos B."/>
            <person name="Lipzen A."/>
            <person name="Chen C."/>
            <person name="Yan M."/>
            <person name="Daum C."/>
            <person name="Ng V."/>
            <person name="Clum A."/>
            <person name="Steindorff A."/>
            <person name="Ohm R.A."/>
            <person name="Martin F."/>
            <person name="Silar P."/>
            <person name="Natvig D.O."/>
            <person name="Lalanne C."/>
            <person name="Gautier V."/>
            <person name="Ament-Velasquez S.L."/>
            <person name="Kruys A."/>
            <person name="Hutchinson M.I."/>
            <person name="Powell A.J."/>
            <person name="Barry K."/>
            <person name="Miller A.N."/>
            <person name="Grigoriev I.V."/>
            <person name="Debuchy R."/>
            <person name="Gladieux P."/>
            <person name="Hiltunen Thoren M."/>
            <person name="Johannesson H."/>
        </authorList>
    </citation>
    <scope>NUCLEOTIDE SEQUENCE [LARGE SCALE GENOMIC DNA]</scope>
    <source>
        <strain evidence="3">CBS 340.73</strain>
    </source>
</reference>
<keyword evidence="3" id="KW-1185">Reference proteome</keyword>
<feature type="signal peptide" evidence="1">
    <location>
        <begin position="1"/>
        <end position="19"/>
    </location>
</feature>
<evidence type="ECO:0000313" key="3">
    <source>
        <dbReference type="Proteomes" id="UP001303473"/>
    </source>
</evidence>
<dbReference type="GO" id="GO:0051118">
    <property type="term" value="F:glucan endo-1,3-alpha-glucosidase activity"/>
    <property type="evidence" value="ECO:0007669"/>
    <property type="project" value="InterPro"/>
</dbReference>
<evidence type="ECO:0000313" key="2">
    <source>
        <dbReference type="EMBL" id="KAK3937307.1"/>
    </source>
</evidence>
<protein>
    <submittedName>
        <fullName evidence="2">Glycosyl hydrolase family 71-domain-containing protein</fullName>
    </submittedName>
</protein>
<dbReference type="InterPro" id="IPR005197">
    <property type="entry name" value="Glyco_hydro_71"/>
</dbReference>
<organism evidence="2 3">
    <name type="scientific">Diplogelasinospora grovesii</name>
    <dbReference type="NCBI Taxonomy" id="303347"/>
    <lineage>
        <taxon>Eukaryota</taxon>
        <taxon>Fungi</taxon>
        <taxon>Dikarya</taxon>
        <taxon>Ascomycota</taxon>
        <taxon>Pezizomycotina</taxon>
        <taxon>Sordariomycetes</taxon>
        <taxon>Sordariomycetidae</taxon>
        <taxon>Sordariales</taxon>
        <taxon>Diplogelasinosporaceae</taxon>
        <taxon>Diplogelasinospora</taxon>
    </lineage>
</organism>
<feature type="chain" id="PRO_5042876424" evidence="1">
    <location>
        <begin position="20"/>
        <end position="94"/>
    </location>
</feature>
<name>A0AAN6S130_9PEZI</name>
<accession>A0AAN6S130</accession>